<reference evidence="4" key="3">
    <citation type="submission" date="2016-11" db="EMBL/GenBank/DDBJ databases">
        <authorList>
            <person name="Jaros S."/>
            <person name="Januszkiewicz K."/>
            <person name="Wedrychowicz H."/>
        </authorList>
    </citation>
    <scope>NUCLEOTIDE SEQUENCE [LARGE SCALE GENOMIC DNA]</scope>
    <source>
        <strain evidence="4">DX253</strain>
    </source>
</reference>
<keyword evidence="1" id="KW-0472">Membrane</keyword>
<proteinExistence type="predicted"/>
<dbReference type="EMBL" id="AEMG01000009">
    <property type="protein sequence ID" value="EFW92262.1"/>
    <property type="molecule type" value="Genomic_DNA"/>
</dbReference>
<dbReference type="RefSeq" id="WP_007980185.1">
    <property type="nucleotide sequence ID" value="NZ_AEMG01000009.1"/>
</dbReference>
<dbReference type="AlphaFoldDB" id="E7QUI3"/>
<name>E7QUI3_HALPU</name>
<reference evidence="3 5" key="1">
    <citation type="journal article" date="2014" name="ISME J.">
        <title>Trehalose/2-sulfotrehalose biosynthesis and glycine-betaine uptake are widely spread mechanisms for osmoadaptation in the Halobacteriales.</title>
        <authorList>
            <person name="Youssef N.H."/>
            <person name="Savage-Ashlock K.N."/>
            <person name="McCully A.L."/>
            <person name="Luedtke B."/>
            <person name="Shaw E.I."/>
            <person name="Hoff W.D."/>
            <person name="Elshahed M.S."/>
        </authorList>
    </citation>
    <scope>NUCLEOTIDE SEQUENCE [LARGE SCALE GENOMIC DNA]</scope>
    <source>
        <strain evidence="3 5">DX253</strain>
    </source>
</reference>
<sequence length="66" mass="6757">MNRYISDPLEPLGTAFGVLLVLIGIGTLVGMPWAHKSGSVLLMLGQILGAVAAIGIGAALAWIART</sequence>
<evidence type="ECO:0000313" key="3">
    <source>
        <dbReference type="EMBL" id="EFW92262.1"/>
    </source>
</evidence>
<evidence type="ECO:0000259" key="2">
    <source>
        <dbReference type="Pfam" id="PF26444"/>
    </source>
</evidence>
<keyword evidence="6" id="KW-1185">Reference proteome</keyword>
<accession>E7QUI3</accession>
<dbReference type="Proteomes" id="UP000184203">
    <property type="component" value="Unassembled WGS sequence"/>
</dbReference>
<keyword evidence="1" id="KW-0812">Transmembrane</keyword>
<evidence type="ECO:0000313" key="6">
    <source>
        <dbReference type="Proteomes" id="UP000184203"/>
    </source>
</evidence>
<feature type="domain" description="DUF8123" evidence="2">
    <location>
        <begin position="2"/>
        <end position="66"/>
    </location>
</feature>
<evidence type="ECO:0000313" key="5">
    <source>
        <dbReference type="Proteomes" id="UP000003751"/>
    </source>
</evidence>
<feature type="transmembrane region" description="Helical" evidence="1">
    <location>
        <begin position="40"/>
        <end position="64"/>
    </location>
</feature>
<keyword evidence="1" id="KW-1133">Transmembrane helix</keyword>
<evidence type="ECO:0000313" key="4">
    <source>
        <dbReference type="EMBL" id="SHK93537.1"/>
    </source>
</evidence>
<reference evidence="6" key="2">
    <citation type="submission" date="2016-11" db="EMBL/GenBank/DDBJ databases">
        <authorList>
            <person name="Varghese N."/>
            <person name="Submissions S."/>
        </authorList>
    </citation>
    <scope>NUCLEOTIDE SEQUENCE [LARGE SCALE GENOMIC DNA]</scope>
    <source>
        <strain evidence="6">DX253</strain>
    </source>
</reference>
<evidence type="ECO:0000256" key="1">
    <source>
        <dbReference type="SAM" id="Phobius"/>
    </source>
</evidence>
<dbReference type="InterPro" id="IPR058436">
    <property type="entry name" value="DUF8123"/>
</dbReference>
<dbReference type="PATRIC" id="fig|797209.4.peg.2425"/>
<dbReference type="EMBL" id="FRAN01000003">
    <property type="protein sequence ID" value="SHK93537.1"/>
    <property type="molecule type" value="Genomic_DNA"/>
</dbReference>
<feature type="transmembrane region" description="Helical" evidence="1">
    <location>
        <begin position="12"/>
        <end position="34"/>
    </location>
</feature>
<dbReference type="eggNOG" id="arCOG08209">
    <property type="taxonomic scope" value="Archaea"/>
</dbReference>
<gene>
    <name evidence="4" type="ORF">SAMN05444342_2672</name>
    <name evidence="3" type="ORF">ZOD2009_12315</name>
</gene>
<protein>
    <recommendedName>
        <fullName evidence="2">DUF8123 domain-containing protein</fullName>
    </recommendedName>
</protein>
<dbReference type="Proteomes" id="UP000003751">
    <property type="component" value="Unassembled WGS sequence"/>
</dbReference>
<organism evidence="3 5">
    <name type="scientific">Haladaptatus paucihalophilus DX253</name>
    <dbReference type="NCBI Taxonomy" id="797209"/>
    <lineage>
        <taxon>Archaea</taxon>
        <taxon>Methanobacteriati</taxon>
        <taxon>Methanobacteriota</taxon>
        <taxon>Stenosarchaea group</taxon>
        <taxon>Halobacteria</taxon>
        <taxon>Halobacteriales</taxon>
        <taxon>Haladaptataceae</taxon>
        <taxon>Haladaptatus</taxon>
    </lineage>
</organism>
<dbReference type="Pfam" id="PF26444">
    <property type="entry name" value="DUF8123"/>
    <property type="match status" value="1"/>
</dbReference>